<name>A0ACB9H7Y2_CICIN</name>
<proteinExistence type="predicted"/>
<protein>
    <submittedName>
        <fullName evidence="1">Uncharacterized protein</fullName>
    </submittedName>
</protein>
<keyword evidence="2" id="KW-1185">Reference proteome</keyword>
<gene>
    <name evidence="1" type="ORF">L2E82_04644</name>
</gene>
<evidence type="ECO:0000313" key="1">
    <source>
        <dbReference type="EMBL" id="KAI3791067.1"/>
    </source>
</evidence>
<reference evidence="1 2" key="2">
    <citation type="journal article" date="2022" name="Mol. Ecol. Resour.">
        <title>The genomes of chicory, endive, great burdock and yacon provide insights into Asteraceae paleo-polyploidization history and plant inulin production.</title>
        <authorList>
            <person name="Fan W."/>
            <person name="Wang S."/>
            <person name="Wang H."/>
            <person name="Wang A."/>
            <person name="Jiang F."/>
            <person name="Liu H."/>
            <person name="Zhao H."/>
            <person name="Xu D."/>
            <person name="Zhang Y."/>
        </authorList>
    </citation>
    <scope>NUCLEOTIDE SEQUENCE [LARGE SCALE GENOMIC DNA]</scope>
    <source>
        <strain evidence="2">cv. Punajuju</strain>
        <tissue evidence="1">Leaves</tissue>
    </source>
</reference>
<dbReference type="Proteomes" id="UP001055811">
    <property type="component" value="Linkage Group LG01"/>
</dbReference>
<evidence type="ECO:0000313" key="2">
    <source>
        <dbReference type="Proteomes" id="UP001055811"/>
    </source>
</evidence>
<dbReference type="EMBL" id="CM042009">
    <property type="protein sequence ID" value="KAI3791067.1"/>
    <property type="molecule type" value="Genomic_DNA"/>
</dbReference>
<sequence length="74" mass="8358">MARGLHLIYTAELQASRRDQAWCRVAKVRLSSAFGRPLISDVITNCDLLTAFVGYDFVVSSFVRFVMPDDEAFL</sequence>
<comment type="caution">
    <text evidence="1">The sequence shown here is derived from an EMBL/GenBank/DDBJ whole genome shotgun (WGS) entry which is preliminary data.</text>
</comment>
<accession>A0ACB9H7Y2</accession>
<reference evidence="2" key="1">
    <citation type="journal article" date="2022" name="Mol. Ecol. Resour.">
        <title>The genomes of chicory, endive, great burdock and yacon provide insights into Asteraceae palaeo-polyploidization history and plant inulin production.</title>
        <authorList>
            <person name="Fan W."/>
            <person name="Wang S."/>
            <person name="Wang H."/>
            <person name="Wang A."/>
            <person name="Jiang F."/>
            <person name="Liu H."/>
            <person name="Zhao H."/>
            <person name="Xu D."/>
            <person name="Zhang Y."/>
        </authorList>
    </citation>
    <scope>NUCLEOTIDE SEQUENCE [LARGE SCALE GENOMIC DNA]</scope>
    <source>
        <strain evidence="2">cv. Punajuju</strain>
    </source>
</reference>
<organism evidence="1 2">
    <name type="scientific">Cichorium intybus</name>
    <name type="common">Chicory</name>
    <dbReference type="NCBI Taxonomy" id="13427"/>
    <lineage>
        <taxon>Eukaryota</taxon>
        <taxon>Viridiplantae</taxon>
        <taxon>Streptophyta</taxon>
        <taxon>Embryophyta</taxon>
        <taxon>Tracheophyta</taxon>
        <taxon>Spermatophyta</taxon>
        <taxon>Magnoliopsida</taxon>
        <taxon>eudicotyledons</taxon>
        <taxon>Gunneridae</taxon>
        <taxon>Pentapetalae</taxon>
        <taxon>asterids</taxon>
        <taxon>campanulids</taxon>
        <taxon>Asterales</taxon>
        <taxon>Asteraceae</taxon>
        <taxon>Cichorioideae</taxon>
        <taxon>Cichorieae</taxon>
        <taxon>Cichoriinae</taxon>
        <taxon>Cichorium</taxon>
    </lineage>
</organism>